<gene>
    <name evidence="1" type="ORF">NLG97_g7260</name>
</gene>
<comment type="caution">
    <text evidence="1">The sequence shown here is derived from an EMBL/GenBank/DDBJ whole genome shotgun (WGS) entry which is preliminary data.</text>
</comment>
<proteinExistence type="predicted"/>
<protein>
    <submittedName>
        <fullName evidence="1">Uncharacterized protein</fullName>
    </submittedName>
</protein>
<dbReference type="Proteomes" id="UP001148737">
    <property type="component" value="Unassembled WGS sequence"/>
</dbReference>
<evidence type="ECO:0000313" key="2">
    <source>
        <dbReference type="Proteomes" id="UP001148737"/>
    </source>
</evidence>
<organism evidence="1 2">
    <name type="scientific">Lecanicillium saksenae</name>
    <dbReference type="NCBI Taxonomy" id="468837"/>
    <lineage>
        <taxon>Eukaryota</taxon>
        <taxon>Fungi</taxon>
        <taxon>Dikarya</taxon>
        <taxon>Ascomycota</taxon>
        <taxon>Pezizomycotina</taxon>
        <taxon>Sordariomycetes</taxon>
        <taxon>Hypocreomycetidae</taxon>
        <taxon>Hypocreales</taxon>
        <taxon>Cordycipitaceae</taxon>
        <taxon>Lecanicillium</taxon>
    </lineage>
</organism>
<accession>A0ACC1QNG8</accession>
<reference evidence="1" key="1">
    <citation type="submission" date="2022-07" db="EMBL/GenBank/DDBJ databases">
        <title>Genome Sequence of Lecanicillium saksenae.</title>
        <authorList>
            <person name="Buettner E."/>
        </authorList>
    </citation>
    <scope>NUCLEOTIDE SEQUENCE</scope>
    <source>
        <strain evidence="1">VT-O1</strain>
    </source>
</reference>
<dbReference type="EMBL" id="JANAKD010001085">
    <property type="protein sequence ID" value="KAJ3483631.1"/>
    <property type="molecule type" value="Genomic_DNA"/>
</dbReference>
<evidence type="ECO:0000313" key="1">
    <source>
        <dbReference type="EMBL" id="KAJ3483631.1"/>
    </source>
</evidence>
<sequence>MALEGEVDPDEIELDEVAILEEEDEVEEAEEVLARVEDVESQDVVVLLSVGDVADDVEVIVDNITTEAVSVAFEKEACE</sequence>
<keyword evidence="2" id="KW-1185">Reference proteome</keyword>
<name>A0ACC1QNG8_9HYPO</name>